<keyword evidence="2" id="KW-1185">Reference proteome</keyword>
<evidence type="ECO:0000313" key="1">
    <source>
        <dbReference type="EMBL" id="KAI8530803.1"/>
    </source>
</evidence>
<sequence length="563" mass="64769">MARCTQDQRRRPDDHHRHLPNDVLIDILTRLPVKSLLRCKCVCKNWCDLIQNPSFSHAHFRLQKLQDKGRIFFQYLRFRFVDDDTSTYRYALFPDETLASDACHDIDFLETPPLAFIYGPVNGLFCVMNNNHRFIIWNPAIREFRILPDNVEFPPNLDVLNLYCIFSGIGFGFDKSTDNYKLVLIRHFRVKDMPMVNDVSVHVYSLSTNTWRHLNCLDYLSPEYLRHCSTCSGNGAYSDGVYYWWAGTGILAFDMGNEVFRVISVPFILPVEFDKCDVKPYNGDRIALYQFKRFPESGLDKCCDIWVMEEEGSWIKQFSVGPIPRRAFQQGVWKNGELLFLKLIQASNDCRSVFQLVLYNPFTRELRYLGPAGDFIGYQALVYHESLVSVNGLVFSEYLHSGLVLSFKEVNDEEPLFPAVSLLNLNKLAVLSGEAEDATAAIVAWLQLGTKLSDVVTNKSDALALFDRFRDEDYILTEHEGRFCQQKDCFRTGYAGLAGDCEAHVDWTSEALGCFPEVMNLWIGNEMSVASFHGDHYENLYAIVMGEKHFLLLPLTDVHRRLA</sequence>
<evidence type="ECO:0000313" key="2">
    <source>
        <dbReference type="Proteomes" id="UP001062846"/>
    </source>
</evidence>
<organism evidence="1 2">
    <name type="scientific">Rhododendron molle</name>
    <name type="common">Chinese azalea</name>
    <name type="synonym">Azalea mollis</name>
    <dbReference type="NCBI Taxonomy" id="49168"/>
    <lineage>
        <taxon>Eukaryota</taxon>
        <taxon>Viridiplantae</taxon>
        <taxon>Streptophyta</taxon>
        <taxon>Embryophyta</taxon>
        <taxon>Tracheophyta</taxon>
        <taxon>Spermatophyta</taxon>
        <taxon>Magnoliopsida</taxon>
        <taxon>eudicotyledons</taxon>
        <taxon>Gunneridae</taxon>
        <taxon>Pentapetalae</taxon>
        <taxon>asterids</taxon>
        <taxon>Ericales</taxon>
        <taxon>Ericaceae</taxon>
        <taxon>Ericoideae</taxon>
        <taxon>Rhodoreae</taxon>
        <taxon>Rhododendron</taxon>
    </lineage>
</organism>
<name>A0ACC0LRP3_RHOML</name>
<reference evidence="1" key="1">
    <citation type="submission" date="2022-02" db="EMBL/GenBank/DDBJ databases">
        <title>Plant Genome Project.</title>
        <authorList>
            <person name="Zhang R.-G."/>
        </authorList>
    </citation>
    <scope>NUCLEOTIDE SEQUENCE</scope>
    <source>
        <strain evidence="1">AT1</strain>
    </source>
</reference>
<proteinExistence type="predicted"/>
<comment type="caution">
    <text evidence="1">The sequence shown here is derived from an EMBL/GenBank/DDBJ whole genome shotgun (WGS) entry which is preliminary data.</text>
</comment>
<dbReference type="Proteomes" id="UP001062846">
    <property type="component" value="Chromosome 11"/>
</dbReference>
<gene>
    <name evidence="1" type="ORF">RHMOL_Rhmol11G0087900</name>
</gene>
<protein>
    <submittedName>
        <fullName evidence="1">Uncharacterized protein</fullName>
    </submittedName>
</protein>
<accession>A0ACC0LRP3</accession>
<dbReference type="EMBL" id="CM046398">
    <property type="protein sequence ID" value="KAI8530803.1"/>
    <property type="molecule type" value="Genomic_DNA"/>
</dbReference>